<organism evidence="4">
    <name type="scientific">freshwater metagenome</name>
    <dbReference type="NCBI Taxonomy" id="449393"/>
    <lineage>
        <taxon>unclassified sequences</taxon>
        <taxon>metagenomes</taxon>
        <taxon>ecological metagenomes</taxon>
    </lineage>
</organism>
<dbReference type="AlphaFoldDB" id="A0A6J7I9U4"/>
<feature type="region of interest" description="Disordered" evidence="1">
    <location>
        <begin position="118"/>
        <end position="192"/>
    </location>
</feature>
<dbReference type="SMART" id="SM00091">
    <property type="entry name" value="PAS"/>
    <property type="match status" value="1"/>
</dbReference>
<evidence type="ECO:0000259" key="2">
    <source>
        <dbReference type="PROSITE" id="PS50112"/>
    </source>
</evidence>
<sequence>MTGRPDDASRFVPPALAAATSIPASAADAGTEVPVLLQGVRDRRHLNVLTDAVGRIPGVGAVATLGYERPDAPVLAVSGIGPAALAGEIRSRLGAAVASCRRVDGRVEVVLADAATVSGRPRAPREAPPRRPPPAAGAPGTRTGPPTGAGARAPFRPWTIPTVGTPWAQPAPAAAPSAAAGPAPAADRGTATAADPAHALDAFDAEDDLSILVYDRGLVVRAAHGGLLARTPRGREGLVGRHLDEVLPPATYAGLAERAAAALRGRGGELDVHSATGDRHYRITVNPVHDGADVVGCMSVTRDVTAQHRDAGLLRELSDVFETTFDRSPAGQALLSPDGRWLRLNDALRRLLGRDEDGLLGASLFDVTAAEDGARERDLLQQVLTGTADGYELEKRFVDPSGGSVHAFVRMSPVRAADGAVRGFVAHVVDAARWRPAGD</sequence>
<gene>
    <name evidence="4" type="ORF">UFOPK3564_02170</name>
</gene>
<dbReference type="PROSITE" id="PS50112">
    <property type="entry name" value="PAS"/>
    <property type="match status" value="1"/>
</dbReference>
<dbReference type="SUPFAM" id="SSF55785">
    <property type="entry name" value="PYP-like sensor domain (PAS domain)"/>
    <property type="match status" value="2"/>
</dbReference>
<feature type="compositionally biased region" description="Low complexity" evidence="1">
    <location>
        <begin position="137"/>
        <end position="157"/>
    </location>
</feature>
<dbReference type="Pfam" id="PF08448">
    <property type="entry name" value="PAS_4"/>
    <property type="match status" value="2"/>
</dbReference>
<dbReference type="InterPro" id="IPR013656">
    <property type="entry name" value="PAS_4"/>
</dbReference>
<dbReference type="InterPro" id="IPR000014">
    <property type="entry name" value="PAS"/>
</dbReference>
<dbReference type="EMBL" id="CAFBMK010000140">
    <property type="protein sequence ID" value="CAB4927304.1"/>
    <property type="molecule type" value="Genomic_DNA"/>
</dbReference>
<dbReference type="Gene3D" id="3.30.450.20">
    <property type="entry name" value="PAS domain"/>
    <property type="match status" value="2"/>
</dbReference>
<feature type="domain" description="PAC" evidence="3">
    <location>
        <begin position="391"/>
        <end position="439"/>
    </location>
</feature>
<evidence type="ECO:0000259" key="3">
    <source>
        <dbReference type="PROSITE" id="PS50113"/>
    </source>
</evidence>
<evidence type="ECO:0000256" key="1">
    <source>
        <dbReference type="SAM" id="MobiDB-lite"/>
    </source>
</evidence>
<reference evidence="4" key="1">
    <citation type="submission" date="2020-05" db="EMBL/GenBank/DDBJ databases">
        <authorList>
            <person name="Chiriac C."/>
            <person name="Salcher M."/>
            <person name="Ghai R."/>
            <person name="Kavagutti S V."/>
        </authorList>
    </citation>
    <scope>NUCLEOTIDE SEQUENCE</scope>
</reference>
<dbReference type="InterPro" id="IPR000700">
    <property type="entry name" value="PAS-assoc_C"/>
</dbReference>
<feature type="compositionally biased region" description="Low complexity" evidence="1">
    <location>
        <begin position="164"/>
        <end position="192"/>
    </location>
</feature>
<accession>A0A6J7I9U4</accession>
<feature type="domain" description="PAS" evidence="2">
    <location>
        <begin position="317"/>
        <end position="387"/>
    </location>
</feature>
<name>A0A6J7I9U4_9ZZZZ</name>
<dbReference type="NCBIfam" id="TIGR00229">
    <property type="entry name" value="sensory_box"/>
    <property type="match status" value="1"/>
</dbReference>
<proteinExistence type="predicted"/>
<evidence type="ECO:0000313" key="4">
    <source>
        <dbReference type="EMBL" id="CAB4927304.1"/>
    </source>
</evidence>
<dbReference type="CDD" id="cd00130">
    <property type="entry name" value="PAS"/>
    <property type="match status" value="1"/>
</dbReference>
<protein>
    <submittedName>
        <fullName evidence="4">Unannotated protein</fullName>
    </submittedName>
</protein>
<dbReference type="PROSITE" id="PS50113">
    <property type="entry name" value="PAC"/>
    <property type="match status" value="1"/>
</dbReference>
<dbReference type="InterPro" id="IPR035965">
    <property type="entry name" value="PAS-like_dom_sf"/>
</dbReference>